<dbReference type="HOGENOM" id="CLU_027389_3_1_1"/>
<dbReference type="InterPro" id="IPR039556">
    <property type="entry name" value="ICL/PEPM"/>
</dbReference>
<dbReference type="CDD" id="cd00377">
    <property type="entry name" value="ICL_PEPM"/>
    <property type="match status" value="1"/>
</dbReference>
<dbReference type="EMBL" id="FR824469">
    <property type="protein sequence ID" value="CCA26876.1"/>
    <property type="molecule type" value="Genomic_DNA"/>
</dbReference>
<name>F0WYL1_9STRA</name>
<dbReference type="SUPFAM" id="SSF51621">
    <property type="entry name" value="Phosphoenolpyruvate/pyruvate domain"/>
    <property type="match status" value="1"/>
</dbReference>
<reference evidence="1" key="2">
    <citation type="submission" date="2011-02" db="EMBL/GenBank/DDBJ databases">
        <authorList>
            <person name="MacLean D."/>
        </authorList>
    </citation>
    <scope>NUCLEOTIDE SEQUENCE</scope>
</reference>
<dbReference type="InterPro" id="IPR015813">
    <property type="entry name" value="Pyrv/PenolPyrv_kinase-like_dom"/>
</dbReference>
<protein>
    <submittedName>
        <fullName evidence="1">Carboxyvinylcarboxyphosphonate phosphorylmutase puta</fullName>
    </submittedName>
</protein>
<dbReference type="PANTHER" id="PTHR42905">
    <property type="entry name" value="PHOSPHOENOLPYRUVATE CARBOXYLASE"/>
    <property type="match status" value="1"/>
</dbReference>
<dbReference type="GO" id="GO:0003824">
    <property type="term" value="F:catalytic activity"/>
    <property type="evidence" value="ECO:0007669"/>
    <property type="project" value="InterPro"/>
</dbReference>
<reference evidence="1" key="1">
    <citation type="journal article" date="2011" name="PLoS Biol.">
        <title>Gene gain and loss during evolution of obligate parasitism in the white rust pathogen of Arabidopsis thaliana.</title>
        <authorList>
            <person name="Kemen E."/>
            <person name="Gardiner A."/>
            <person name="Schultz-Larsen T."/>
            <person name="Kemen A.C."/>
            <person name="Balmuth A.L."/>
            <person name="Robert-Seilaniantz A."/>
            <person name="Bailey K."/>
            <person name="Holub E."/>
            <person name="Studholme D.J."/>
            <person name="Maclean D."/>
            <person name="Jones J.D."/>
        </authorList>
    </citation>
    <scope>NUCLEOTIDE SEQUENCE</scope>
</reference>
<dbReference type="PANTHER" id="PTHR42905:SF2">
    <property type="entry name" value="PHOSPHOENOLPYRUVATE CARBOXYLASE FAMILY PROTEIN"/>
    <property type="match status" value="1"/>
</dbReference>
<dbReference type="InterPro" id="IPR040442">
    <property type="entry name" value="Pyrv_kinase-like_dom_sf"/>
</dbReference>
<evidence type="ECO:0000313" key="1">
    <source>
        <dbReference type="EMBL" id="CCA26570.1"/>
    </source>
</evidence>
<dbReference type="EMBL" id="FR824433">
    <property type="protein sequence ID" value="CCA26570.1"/>
    <property type="molecule type" value="Genomic_DNA"/>
</dbReference>
<dbReference type="Pfam" id="PF13714">
    <property type="entry name" value="PEP_mutase"/>
    <property type="match status" value="1"/>
</dbReference>
<proteinExistence type="predicted"/>
<dbReference type="Gene3D" id="3.20.20.60">
    <property type="entry name" value="Phosphoenolpyruvate-binding domains"/>
    <property type="match status" value="1"/>
</dbReference>
<accession>F0WYL1</accession>
<sequence>MTRTTQPERVRLLREILARERITMMPCCYDGLTARLIERAGFEATFMSGFGVSAVHGFPDTQLLSFGEMVQAASYVCNALNRIPCIGDGDTGYGNAINVKRTVKAYAQAGMAGIMIEDQVSPKRCGHTAGKAVVTRDEAYARIRAAVDAREEGGFDIVILARTDARHTHSPEEANARCREFKRLGADLTFYEAPRDISEMRTYCSSVPGPKMANMVENGLTPILKPKVLQEVGYKLVIYPLTLLSSSIKTMETALTLLQSQGEESVDSVAIGDIAENEAATASLRSLLTGFEHVKDVVGFTQYYQDENRHTILLTLWFLRYMEYRESLQLIRDKSCLSRTQGFVRTRKFKSLLRYDNTFKRITNWASLNSVLLSPIPEEVSGQESIDSASELRDTSMLRASFVSYGSCDSHTQSTHSLSSSHTF</sequence>
<evidence type="ECO:0000313" key="2">
    <source>
        <dbReference type="EMBL" id="CCA26876.1"/>
    </source>
</evidence>
<organism evidence="1">
    <name type="scientific">Albugo laibachii Nc14</name>
    <dbReference type="NCBI Taxonomy" id="890382"/>
    <lineage>
        <taxon>Eukaryota</taxon>
        <taxon>Sar</taxon>
        <taxon>Stramenopiles</taxon>
        <taxon>Oomycota</taxon>
        <taxon>Peronosporomycetes</taxon>
        <taxon>Albuginales</taxon>
        <taxon>Albuginaceae</taxon>
        <taxon>Albugo</taxon>
    </lineage>
</organism>
<gene>
    <name evidence="1" type="primary">AlNc14C390G11275</name>
    <name evidence="2" type="synonym">AlNc14C426G11558</name>
    <name evidence="1" type="ORF">ALNC14_127140</name>
    <name evidence="2" type="ORF">ALNC14_130200</name>
</gene>
<dbReference type="AlphaFoldDB" id="F0WYL1"/>